<organism evidence="3 4">
    <name type="scientific">Dryococelus australis</name>
    <dbReference type="NCBI Taxonomy" id="614101"/>
    <lineage>
        <taxon>Eukaryota</taxon>
        <taxon>Metazoa</taxon>
        <taxon>Ecdysozoa</taxon>
        <taxon>Arthropoda</taxon>
        <taxon>Hexapoda</taxon>
        <taxon>Insecta</taxon>
        <taxon>Pterygota</taxon>
        <taxon>Neoptera</taxon>
        <taxon>Polyneoptera</taxon>
        <taxon>Phasmatodea</taxon>
        <taxon>Verophasmatodea</taxon>
        <taxon>Anareolatae</taxon>
        <taxon>Phasmatidae</taxon>
        <taxon>Eurycanthinae</taxon>
        <taxon>Dryococelus</taxon>
    </lineage>
</organism>
<keyword evidence="1" id="KW-0812">Transmembrane</keyword>
<protein>
    <recommendedName>
        <fullName evidence="2">PiggyBac transposable element-derived protein domain-containing protein</fullName>
    </recommendedName>
</protein>
<accession>A0ABQ9IBA8</accession>
<keyword evidence="4" id="KW-1185">Reference proteome</keyword>
<feature type="domain" description="PiggyBac transposable element-derived protein" evidence="2">
    <location>
        <begin position="3"/>
        <end position="116"/>
    </location>
</feature>
<dbReference type="Proteomes" id="UP001159363">
    <property type="component" value="Chromosome 2"/>
</dbReference>
<dbReference type="EMBL" id="JARBHB010000002">
    <property type="protein sequence ID" value="KAJ8893959.1"/>
    <property type="molecule type" value="Genomic_DNA"/>
</dbReference>
<dbReference type="InterPro" id="IPR029526">
    <property type="entry name" value="PGBD"/>
</dbReference>
<keyword evidence="1" id="KW-0472">Membrane</keyword>
<dbReference type="PANTHER" id="PTHR46599:SF2">
    <property type="entry name" value="PIGGYBAC TRANSPOSABLE ELEMENT-DERIVED PROTEIN 4-LIKE"/>
    <property type="match status" value="1"/>
</dbReference>
<name>A0ABQ9IBA8_9NEOP</name>
<feature type="transmembrane region" description="Helical" evidence="1">
    <location>
        <begin position="99"/>
        <end position="119"/>
    </location>
</feature>
<gene>
    <name evidence="3" type="ORF">PR048_006560</name>
</gene>
<evidence type="ECO:0000313" key="3">
    <source>
        <dbReference type="EMBL" id="KAJ8893959.1"/>
    </source>
</evidence>
<evidence type="ECO:0000256" key="1">
    <source>
        <dbReference type="SAM" id="Phobius"/>
    </source>
</evidence>
<sequence length="123" mass="13911">MKGCPDMLKTNDKLQHGEFMFSVKGPISSVKWQDIEAVRVLSTATSPKNTSSVTLKNKDGTKSTVSCPNAIQMYNALMGGVDLFDQLRERYAVGMSLKWWHLIFYLLLDLSIINSFIMMKMVK</sequence>
<reference evidence="3 4" key="1">
    <citation type="submission" date="2023-02" db="EMBL/GenBank/DDBJ databases">
        <title>LHISI_Scaffold_Assembly.</title>
        <authorList>
            <person name="Stuart O.P."/>
            <person name="Cleave R."/>
            <person name="Magrath M.J.L."/>
            <person name="Mikheyev A.S."/>
        </authorList>
    </citation>
    <scope>NUCLEOTIDE SEQUENCE [LARGE SCALE GENOMIC DNA]</scope>
    <source>
        <strain evidence="3">Daus_M_001</strain>
        <tissue evidence="3">Leg muscle</tissue>
    </source>
</reference>
<dbReference type="Pfam" id="PF13843">
    <property type="entry name" value="DDE_Tnp_1_7"/>
    <property type="match status" value="1"/>
</dbReference>
<keyword evidence="1" id="KW-1133">Transmembrane helix</keyword>
<proteinExistence type="predicted"/>
<comment type="caution">
    <text evidence="3">The sequence shown here is derived from an EMBL/GenBank/DDBJ whole genome shotgun (WGS) entry which is preliminary data.</text>
</comment>
<dbReference type="PANTHER" id="PTHR46599">
    <property type="entry name" value="PIGGYBAC TRANSPOSABLE ELEMENT-DERIVED PROTEIN 4"/>
    <property type="match status" value="1"/>
</dbReference>
<evidence type="ECO:0000259" key="2">
    <source>
        <dbReference type="Pfam" id="PF13843"/>
    </source>
</evidence>
<evidence type="ECO:0000313" key="4">
    <source>
        <dbReference type="Proteomes" id="UP001159363"/>
    </source>
</evidence>